<dbReference type="PANTHER" id="PTHR33923">
    <property type="entry name" value="CALMODULIN-BINDING PROTEIN-RELATED"/>
    <property type="match status" value="1"/>
</dbReference>
<dbReference type="GO" id="GO:0005516">
    <property type="term" value="F:calmodulin binding"/>
    <property type="evidence" value="ECO:0007669"/>
    <property type="project" value="InterPro"/>
</dbReference>
<feature type="compositionally biased region" description="Basic and acidic residues" evidence="1">
    <location>
        <begin position="239"/>
        <end position="252"/>
    </location>
</feature>
<evidence type="ECO:0000259" key="2">
    <source>
        <dbReference type="SMART" id="SM01054"/>
    </source>
</evidence>
<feature type="region of interest" description="Disordered" evidence="1">
    <location>
        <begin position="225"/>
        <end position="313"/>
    </location>
</feature>
<organism evidence="3">
    <name type="scientific">Spirodela intermedia</name>
    <name type="common">Intermediate duckweed</name>
    <dbReference type="NCBI Taxonomy" id="51605"/>
    <lineage>
        <taxon>Eukaryota</taxon>
        <taxon>Viridiplantae</taxon>
        <taxon>Streptophyta</taxon>
        <taxon>Embryophyta</taxon>
        <taxon>Tracheophyta</taxon>
        <taxon>Spermatophyta</taxon>
        <taxon>Magnoliopsida</taxon>
        <taxon>Liliopsida</taxon>
        <taxon>Araceae</taxon>
        <taxon>Lemnoideae</taxon>
        <taxon>Spirodela</taxon>
    </lineage>
</organism>
<protein>
    <recommendedName>
        <fullName evidence="2">Calmodulin-binding domain-containing protein</fullName>
    </recommendedName>
</protein>
<name>A0A7I8IYL4_SPIIN</name>
<sequence length="377" mass="41571">MLKNSRSVRILEECLESPLADHLILLERPAASKKTGKKKTSPVRSIDTEPCYMKSTSSSNARKEKAPVSSLSSSIVASELNPAKTQMRRSNLRSVRPQMKKRMGLLPSPEMVPRRATCSSTMKEKRFPSHLDLKPGVSEAEGTSVYKVCPYTYCSLNGHSHLPPPPLRSFISARRRLLKTQKSLTAKLLSLSEKEIDAEGAGCTGVSPSVVDPREEDFPVEIYANYPNDGLDEVNSDSGGEKTAEIGEHDGNLSDDSPSDEGFALSWDFSPSEMESPGRHLGGARWRPRRHAAVQPAGAEIPPEEPDPEAEKVDLRHQLAEDRRNSEEWMVDYALRRAVDNLAPRRKKKVALLVEAFETVLPTPPSSDSGLSKPPPE</sequence>
<dbReference type="PANTHER" id="PTHR33923:SF2">
    <property type="entry name" value="CALMODULIN-BINDING PROTEIN-RELATED"/>
    <property type="match status" value="1"/>
</dbReference>
<feature type="region of interest" description="Disordered" evidence="1">
    <location>
        <begin position="29"/>
        <end position="67"/>
    </location>
</feature>
<evidence type="ECO:0000313" key="4">
    <source>
        <dbReference type="Proteomes" id="UP001189122"/>
    </source>
</evidence>
<dbReference type="EMBL" id="CACRZD030000006">
    <property type="protein sequence ID" value="CAA6662102.1"/>
    <property type="molecule type" value="Genomic_DNA"/>
</dbReference>
<dbReference type="Pfam" id="PF07839">
    <property type="entry name" value="CaM_binding"/>
    <property type="match status" value="1"/>
</dbReference>
<keyword evidence="4" id="KW-1185">Reference proteome</keyword>
<reference evidence="3 4" key="1">
    <citation type="submission" date="2019-12" db="EMBL/GenBank/DDBJ databases">
        <authorList>
            <person name="Scholz U."/>
            <person name="Mascher M."/>
            <person name="Fiebig A."/>
        </authorList>
    </citation>
    <scope>NUCLEOTIDE SEQUENCE</scope>
</reference>
<dbReference type="Proteomes" id="UP001189122">
    <property type="component" value="Unassembled WGS sequence"/>
</dbReference>
<evidence type="ECO:0000313" key="3">
    <source>
        <dbReference type="EMBL" id="CAA2622456.1"/>
    </source>
</evidence>
<evidence type="ECO:0000256" key="1">
    <source>
        <dbReference type="SAM" id="MobiDB-lite"/>
    </source>
</evidence>
<dbReference type="SMART" id="SM01054">
    <property type="entry name" value="CaM_binding"/>
    <property type="match status" value="1"/>
</dbReference>
<feature type="domain" description="Calmodulin-binding" evidence="2">
    <location>
        <begin position="263"/>
        <end position="362"/>
    </location>
</feature>
<proteinExistence type="predicted"/>
<dbReference type="InterPro" id="IPR044681">
    <property type="entry name" value="PICBP-like"/>
</dbReference>
<accession>A0A7I8IYL4</accession>
<dbReference type="InterPro" id="IPR012417">
    <property type="entry name" value="CaM-bd_dom_pln"/>
</dbReference>
<gene>
    <name evidence="3" type="ORF">SI7747_06008495</name>
</gene>
<dbReference type="EMBL" id="LR743593">
    <property type="protein sequence ID" value="CAA2622456.1"/>
    <property type="molecule type" value="Genomic_DNA"/>
</dbReference>
<dbReference type="AlphaFoldDB" id="A0A7I8IYL4"/>